<feature type="compositionally biased region" description="Polar residues" evidence="2">
    <location>
        <begin position="95"/>
        <end position="106"/>
    </location>
</feature>
<organism evidence="4 5">
    <name type="scientific">Holothuria leucospilota</name>
    <name type="common">Black long sea cucumber</name>
    <name type="synonym">Mertensiothuria leucospilota</name>
    <dbReference type="NCBI Taxonomy" id="206669"/>
    <lineage>
        <taxon>Eukaryota</taxon>
        <taxon>Metazoa</taxon>
        <taxon>Echinodermata</taxon>
        <taxon>Eleutherozoa</taxon>
        <taxon>Echinozoa</taxon>
        <taxon>Holothuroidea</taxon>
        <taxon>Aspidochirotacea</taxon>
        <taxon>Aspidochirotida</taxon>
        <taxon>Holothuriidae</taxon>
        <taxon>Holothuria</taxon>
    </lineage>
</organism>
<dbReference type="SUPFAM" id="SSF46689">
    <property type="entry name" value="Homeodomain-like"/>
    <property type="match status" value="1"/>
</dbReference>
<dbReference type="Gene3D" id="1.10.10.60">
    <property type="entry name" value="Homeodomain-like"/>
    <property type="match status" value="1"/>
</dbReference>
<feature type="DNA-binding region" description="Homeobox" evidence="1">
    <location>
        <begin position="28"/>
        <end position="85"/>
    </location>
</feature>
<keyword evidence="5" id="KW-1185">Reference proteome</keyword>
<protein>
    <submittedName>
        <fullName evidence="4">Highly divergent homeobox</fullName>
    </submittedName>
</protein>
<keyword evidence="1 4" id="KW-0238">DNA-binding</keyword>
<evidence type="ECO:0000256" key="2">
    <source>
        <dbReference type="SAM" id="MobiDB-lite"/>
    </source>
</evidence>
<dbReference type="CDD" id="cd00086">
    <property type="entry name" value="homeodomain"/>
    <property type="match status" value="1"/>
</dbReference>
<evidence type="ECO:0000259" key="3">
    <source>
        <dbReference type="PROSITE" id="PS50071"/>
    </source>
</evidence>
<evidence type="ECO:0000313" key="5">
    <source>
        <dbReference type="Proteomes" id="UP001152320"/>
    </source>
</evidence>
<sequence length="542" mass="59993">MNKPTMNQIPPNYAPLMTKVIRVPMRHTFTVEQKMILLRFFENGMIGQSMAYHDKIIQCAQESGLDFEVVKNWVGNQRRKRRMEEMQSVCVGQEHSMNPISPQGSSKLPRMNNGPTGTYSPQRQSQVLYFPRSSDAPVNLQGKPVSTSTSYIEPPSHLKLKETEGGSGMPYSPAFTQAQIVETTSHRTLPHQQSGSGLTQHEHIASPQVPMSPLPSQIPLQREFQTPHSVVVGNATYTSPSSSNVIVNQKNRFPVHQSPPAASCTPVSAVSTNELASCTPSNSDGNSVGHHQLSQSLPGPAGPSLPQTGHVSQDGRYYFSDAPSRRIVPRYLHAADNTDQMSEGSTTVLVEESDSDNEWREIQIQKIMETIQVYVDQLSKLGCEAFLASVSKDTFATYLCGTPLGNNFFTRVNKDLSLSEFVERQLSNPQGTPEDKKLDGVQFDVSSPEEDRNATSDPKSTEEEEEKDEEEHSHLKLNGGDNGEVREGVIRAGEEVFIVNKSHFIIGKGTLLPAPYEKVDLKILPKEEDEGDDHGFIEDKFS</sequence>
<feature type="region of interest" description="Disordered" evidence="2">
    <location>
        <begin position="95"/>
        <end position="121"/>
    </location>
</feature>
<feature type="region of interest" description="Disordered" evidence="2">
    <location>
        <begin position="275"/>
        <end position="315"/>
    </location>
</feature>
<dbReference type="GO" id="GO:0005634">
    <property type="term" value="C:nucleus"/>
    <property type="evidence" value="ECO:0007669"/>
    <property type="project" value="UniProtKB-SubCell"/>
</dbReference>
<dbReference type="EMBL" id="JAIZAY010000016">
    <property type="protein sequence ID" value="KAJ8027164.1"/>
    <property type="molecule type" value="Genomic_DNA"/>
</dbReference>
<comment type="caution">
    <text evidence="4">The sequence shown here is derived from an EMBL/GenBank/DDBJ whole genome shotgun (WGS) entry which is preliminary data.</text>
</comment>
<dbReference type="OrthoDB" id="10055960at2759"/>
<gene>
    <name evidence="4" type="ORF">HOLleu_32224</name>
</gene>
<accession>A0A9Q0YTN8</accession>
<dbReference type="GO" id="GO:0003677">
    <property type="term" value="F:DNA binding"/>
    <property type="evidence" value="ECO:0007669"/>
    <property type="project" value="UniProtKB-UniRule"/>
</dbReference>
<dbReference type="AlphaFoldDB" id="A0A9Q0YTN8"/>
<feature type="domain" description="Homeobox" evidence="3">
    <location>
        <begin position="26"/>
        <end position="84"/>
    </location>
</feature>
<feature type="region of interest" description="Disordered" evidence="2">
    <location>
        <begin position="426"/>
        <end position="484"/>
    </location>
</feature>
<feature type="region of interest" description="Disordered" evidence="2">
    <location>
        <begin position="134"/>
        <end position="153"/>
    </location>
</feature>
<dbReference type="InterPro" id="IPR009057">
    <property type="entry name" value="Homeodomain-like_sf"/>
</dbReference>
<proteinExistence type="predicted"/>
<keyword evidence="1 4" id="KW-0371">Homeobox</keyword>
<reference evidence="4" key="1">
    <citation type="submission" date="2021-10" db="EMBL/GenBank/DDBJ databases">
        <title>Tropical sea cucumber genome reveals ecological adaptation and Cuvierian tubules defense mechanism.</title>
        <authorList>
            <person name="Chen T."/>
        </authorList>
    </citation>
    <scope>NUCLEOTIDE SEQUENCE</scope>
    <source>
        <strain evidence="4">Nanhai2018</strain>
        <tissue evidence="4">Muscle</tissue>
    </source>
</reference>
<feature type="compositionally biased region" description="Polar residues" evidence="2">
    <location>
        <begin position="275"/>
        <end position="286"/>
    </location>
</feature>
<keyword evidence="1" id="KW-0539">Nucleus</keyword>
<dbReference type="PROSITE" id="PS50071">
    <property type="entry name" value="HOMEOBOX_2"/>
    <property type="match status" value="1"/>
</dbReference>
<dbReference type="InterPro" id="IPR001356">
    <property type="entry name" value="HD"/>
</dbReference>
<evidence type="ECO:0000256" key="1">
    <source>
        <dbReference type="PROSITE-ProRule" id="PRU00108"/>
    </source>
</evidence>
<evidence type="ECO:0000313" key="4">
    <source>
        <dbReference type="EMBL" id="KAJ8027164.1"/>
    </source>
</evidence>
<comment type="subcellular location">
    <subcellularLocation>
        <location evidence="1">Nucleus</location>
    </subcellularLocation>
</comment>
<name>A0A9Q0YTN8_HOLLE</name>
<dbReference type="Proteomes" id="UP001152320">
    <property type="component" value="Chromosome 16"/>
</dbReference>